<gene>
    <name evidence="2" type="ORF">SCHPADRAFT_742624</name>
</gene>
<reference evidence="2 3" key="1">
    <citation type="submission" date="2015-04" db="EMBL/GenBank/DDBJ databases">
        <title>Complete genome sequence of Schizopora paradoxa KUC8140, a cosmopolitan wood degrader in East Asia.</title>
        <authorList>
            <consortium name="DOE Joint Genome Institute"/>
            <person name="Min B."/>
            <person name="Park H."/>
            <person name="Jang Y."/>
            <person name="Kim J.-J."/>
            <person name="Kim K.H."/>
            <person name="Pangilinan J."/>
            <person name="Lipzen A."/>
            <person name="Riley R."/>
            <person name="Grigoriev I.V."/>
            <person name="Spatafora J.W."/>
            <person name="Choi I.-G."/>
        </authorList>
    </citation>
    <scope>NUCLEOTIDE SEQUENCE [LARGE SCALE GENOMIC DNA]</scope>
    <source>
        <strain evidence="2 3">KUC8140</strain>
    </source>
</reference>
<feature type="compositionally biased region" description="Polar residues" evidence="1">
    <location>
        <begin position="8"/>
        <end position="21"/>
    </location>
</feature>
<keyword evidence="3" id="KW-1185">Reference proteome</keyword>
<name>A0A0H2QZH3_9AGAM</name>
<sequence>MLGLMRLQRQTGTHEFQTSGPSKGLEFTKPESKGKEMPEVKVLELERQLTASYSNSTGRTHERPCPIYSIIEARS</sequence>
<evidence type="ECO:0000313" key="2">
    <source>
        <dbReference type="EMBL" id="KLO04915.1"/>
    </source>
</evidence>
<feature type="region of interest" description="Disordered" evidence="1">
    <location>
        <begin position="1"/>
        <end position="38"/>
    </location>
</feature>
<dbReference type="EMBL" id="KQ086404">
    <property type="protein sequence ID" value="KLO04915.1"/>
    <property type="molecule type" value="Genomic_DNA"/>
</dbReference>
<dbReference type="Proteomes" id="UP000053477">
    <property type="component" value="Unassembled WGS sequence"/>
</dbReference>
<protein>
    <submittedName>
        <fullName evidence="2">Uncharacterized protein</fullName>
    </submittedName>
</protein>
<proteinExistence type="predicted"/>
<dbReference type="AlphaFoldDB" id="A0A0H2QZH3"/>
<feature type="compositionally biased region" description="Basic and acidic residues" evidence="1">
    <location>
        <begin position="26"/>
        <end position="38"/>
    </location>
</feature>
<organism evidence="2 3">
    <name type="scientific">Schizopora paradoxa</name>
    <dbReference type="NCBI Taxonomy" id="27342"/>
    <lineage>
        <taxon>Eukaryota</taxon>
        <taxon>Fungi</taxon>
        <taxon>Dikarya</taxon>
        <taxon>Basidiomycota</taxon>
        <taxon>Agaricomycotina</taxon>
        <taxon>Agaricomycetes</taxon>
        <taxon>Hymenochaetales</taxon>
        <taxon>Schizoporaceae</taxon>
        <taxon>Schizopora</taxon>
    </lineage>
</organism>
<accession>A0A0H2QZH3</accession>
<dbReference type="InParanoid" id="A0A0H2QZH3"/>
<evidence type="ECO:0000256" key="1">
    <source>
        <dbReference type="SAM" id="MobiDB-lite"/>
    </source>
</evidence>
<evidence type="ECO:0000313" key="3">
    <source>
        <dbReference type="Proteomes" id="UP000053477"/>
    </source>
</evidence>